<evidence type="ECO:0000256" key="3">
    <source>
        <dbReference type="ARBA" id="ARBA00022692"/>
    </source>
</evidence>
<feature type="transmembrane region" description="Helical" evidence="6">
    <location>
        <begin position="29"/>
        <end position="46"/>
    </location>
</feature>
<protein>
    <submittedName>
        <fullName evidence="7">MFS transporter</fullName>
    </submittedName>
</protein>
<keyword evidence="5 6" id="KW-0472">Membrane</keyword>
<evidence type="ECO:0000313" key="8">
    <source>
        <dbReference type="Proteomes" id="UP000483004"/>
    </source>
</evidence>
<dbReference type="PANTHER" id="PTHR23513">
    <property type="entry name" value="INTEGRAL MEMBRANE EFFLUX PROTEIN-RELATED"/>
    <property type="match status" value="1"/>
</dbReference>
<dbReference type="Proteomes" id="UP000483004">
    <property type="component" value="Unassembled WGS sequence"/>
</dbReference>
<feature type="transmembrane region" description="Helical" evidence="6">
    <location>
        <begin position="210"/>
        <end position="236"/>
    </location>
</feature>
<evidence type="ECO:0000256" key="5">
    <source>
        <dbReference type="ARBA" id="ARBA00023136"/>
    </source>
</evidence>
<name>A0A6L3W651_9ACTN</name>
<dbReference type="InterPro" id="IPR011701">
    <property type="entry name" value="MFS"/>
</dbReference>
<feature type="transmembrane region" description="Helical" evidence="6">
    <location>
        <begin position="248"/>
        <end position="269"/>
    </location>
</feature>
<dbReference type="PANTHER" id="PTHR23513:SF11">
    <property type="entry name" value="STAPHYLOFERRIN A TRANSPORTER"/>
    <property type="match status" value="1"/>
</dbReference>
<proteinExistence type="predicted"/>
<dbReference type="GO" id="GO:0005886">
    <property type="term" value="C:plasma membrane"/>
    <property type="evidence" value="ECO:0007669"/>
    <property type="project" value="UniProtKB-SubCell"/>
</dbReference>
<evidence type="ECO:0000256" key="1">
    <source>
        <dbReference type="ARBA" id="ARBA00004651"/>
    </source>
</evidence>
<dbReference type="RefSeq" id="WP_151537887.1">
    <property type="nucleotide sequence ID" value="NZ_WBMR01000001.1"/>
</dbReference>
<feature type="transmembrane region" description="Helical" evidence="6">
    <location>
        <begin position="281"/>
        <end position="305"/>
    </location>
</feature>
<sequence>MISVLGSTVAPLALAAALSGGRHGGTHTALVLATEYVLYLAAMPIMGLRVDRSTNLRAVLVTSQLGAAAGQIAEAALLLAGVRSVVPIAVAAGAGAIAASLSTVTGMRLVPQLLDRTLLQQANATLRVVQMSLAVFGPAVAGILIGIVNPGWLIAWDACTFLLAALVFARLPIPSDGGDTVVYSGKGRAGETLPPVTLAEGLRAFAARRWLIALSLSEAVGQAAFQAGFILGPLFAARTLGGAGGWGLINAGLAAGSAVGAVAALLARVDRAGWAISGGQAAMAMGFLAMGTGCPLPVIVAATALGGALAGPGGVARRSVVQVHVPHQQLGRVAGHIETISSVPIPLAYLAAGRAADTIGARPVMAVCAAVMLAAGTAPLLLREFRHLRLEQPVAVESA</sequence>
<dbReference type="EMBL" id="WBMR01000001">
    <property type="protein sequence ID" value="KAB2390463.1"/>
    <property type="molecule type" value="Genomic_DNA"/>
</dbReference>
<evidence type="ECO:0000256" key="2">
    <source>
        <dbReference type="ARBA" id="ARBA00022475"/>
    </source>
</evidence>
<evidence type="ECO:0000256" key="4">
    <source>
        <dbReference type="ARBA" id="ARBA00022989"/>
    </source>
</evidence>
<accession>A0A6L3W651</accession>
<evidence type="ECO:0000256" key="6">
    <source>
        <dbReference type="SAM" id="Phobius"/>
    </source>
</evidence>
<keyword evidence="8" id="KW-1185">Reference proteome</keyword>
<comment type="caution">
    <text evidence="7">The sequence shown here is derived from an EMBL/GenBank/DDBJ whole genome shotgun (WGS) entry which is preliminary data.</text>
</comment>
<dbReference type="AlphaFoldDB" id="A0A6L3W651"/>
<keyword evidence="4 6" id="KW-1133">Transmembrane helix</keyword>
<organism evidence="7 8">
    <name type="scientific">Actinomadura montaniterrae</name>
    <dbReference type="NCBI Taxonomy" id="1803903"/>
    <lineage>
        <taxon>Bacteria</taxon>
        <taxon>Bacillati</taxon>
        <taxon>Actinomycetota</taxon>
        <taxon>Actinomycetes</taxon>
        <taxon>Streptosporangiales</taxon>
        <taxon>Thermomonosporaceae</taxon>
        <taxon>Actinomadura</taxon>
    </lineage>
</organism>
<keyword evidence="2" id="KW-1003">Cell membrane</keyword>
<dbReference type="Gene3D" id="1.20.1250.20">
    <property type="entry name" value="MFS general substrate transporter like domains"/>
    <property type="match status" value="1"/>
</dbReference>
<feature type="transmembrane region" description="Helical" evidence="6">
    <location>
        <begin position="364"/>
        <end position="382"/>
    </location>
</feature>
<dbReference type="GO" id="GO:0022857">
    <property type="term" value="F:transmembrane transporter activity"/>
    <property type="evidence" value="ECO:0007669"/>
    <property type="project" value="InterPro"/>
</dbReference>
<feature type="transmembrane region" description="Helical" evidence="6">
    <location>
        <begin position="85"/>
        <end position="107"/>
    </location>
</feature>
<comment type="subcellular location">
    <subcellularLocation>
        <location evidence="1">Cell membrane</location>
        <topology evidence="1">Multi-pass membrane protein</topology>
    </subcellularLocation>
</comment>
<dbReference type="OrthoDB" id="4528313at2"/>
<feature type="transmembrane region" description="Helical" evidence="6">
    <location>
        <begin position="128"/>
        <end position="148"/>
    </location>
</feature>
<evidence type="ECO:0000313" key="7">
    <source>
        <dbReference type="EMBL" id="KAB2390463.1"/>
    </source>
</evidence>
<dbReference type="Pfam" id="PF07690">
    <property type="entry name" value="MFS_1"/>
    <property type="match status" value="1"/>
</dbReference>
<gene>
    <name evidence="7" type="ORF">F9B16_01120</name>
</gene>
<dbReference type="SUPFAM" id="SSF103473">
    <property type="entry name" value="MFS general substrate transporter"/>
    <property type="match status" value="1"/>
</dbReference>
<feature type="transmembrane region" description="Helical" evidence="6">
    <location>
        <begin position="154"/>
        <end position="173"/>
    </location>
</feature>
<reference evidence="7 8" key="1">
    <citation type="submission" date="2019-09" db="EMBL/GenBank/DDBJ databases">
        <title>Actinomadura physcomitrii sp. nov., a novel actinomycete isolated from moss [Physcomitrium sphaericum (Ludw) Fuernr].</title>
        <authorList>
            <person name="Liu C."/>
            <person name="Zhuang X."/>
        </authorList>
    </citation>
    <scope>NUCLEOTIDE SEQUENCE [LARGE SCALE GENOMIC DNA]</scope>
    <source>
        <strain evidence="7 8">CYP1-1B</strain>
    </source>
</reference>
<dbReference type="InterPro" id="IPR036259">
    <property type="entry name" value="MFS_trans_sf"/>
</dbReference>
<keyword evidence="3 6" id="KW-0812">Transmembrane</keyword>